<reference evidence="2 3" key="1">
    <citation type="submission" date="2019-03" db="EMBL/GenBank/DDBJ databases">
        <title>First draft genome of Liparis tanakae, snailfish: a comprehensive survey of snailfish specific genes.</title>
        <authorList>
            <person name="Kim W."/>
            <person name="Song I."/>
            <person name="Jeong J.-H."/>
            <person name="Kim D."/>
            <person name="Kim S."/>
            <person name="Ryu S."/>
            <person name="Song J.Y."/>
            <person name="Lee S.K."/>
        </authorList>
    </citation>
    <scope>NUCLEOTIDE SEQUENCE [LARGE SCALE GENOMIC DNA]</scope>
    <source>
        <tissue evidence="2">Muscle</tissue>
    </source>
</reference>
<evidence type="ECO:0000313" key="3">
    <source>
        <dbReference type="Proteomes" id="UP000314294"/>
    </source>
</evidence>
<dbReference type="EMBL" id="SRLO01000065">
    <property type="protein sequence ID" value="TNN79351.1"/>
    <property type="molecule type" value="Genomic_DNA"/>
</dbReference>
<comment type="caution">
    <text evidence="2">The sequence shown here is derived from an EMBL/GenBank/DDBJ whole genome shotgun (WGS) entry which is preliminary data.</text>
</comment>
<protein>
    <submittedName>
        <fullName evidence="2">Uncharacterized protein</fullName>
    </submittedName>
</protein>
<dbReference type="Proteomes" id="UP000314294">
    <property type="component" value="Unassembled WGS sequence"/>
</dbReference>
<accession>A0A4Z2INI3</accession>
<dbReference type="AlphaFoldDB" id="A0A4Z2INI3"/>
<sequence>MNTNTLHYWRRESVPPPPHGSGKSPLHSTSQTISERLMYERHVACQHASFYLSLEWQTSELVRYLLLKEARCAAAVKQKSSELFGDGLVARCVHKMEQWQGRQQQCDADLGHVRKGHVCQEGCQHRHRLERKPLLDEVLYVPGDVVDPLLGHPARVVDEGGEFEVGLPSADAQQKTKDVAGHRAVGVGALDE</sequence>
<evidence type="ECO:0000313" key="2">
    <source>
        <dbReference type="EMBL" id="TNN79351.1"/>
    </source>
</evidence>
<gene>
    <name evidence="2" type="ORF">EYF80_010375</name>
</gene>
<keyword evidence="3" id="KW-1185">Reference proteome</keyword>
<organism evidence="2 3">
    <name type="scientific">Liparis tanakae</name>
    <name type="common">Tanaka's snailfish</name>
    <dbReference type="NCBI Taxonomy" id="230148"/>
    <lineage>
        <taxon>Eukaryota</taxon>
        <taxon>Metazoa</taxon>
        <taxon>Chordata</taxon>
        <taxon>Craniata</taxon>
        <taxon>Vertebrata</taxon>
        <taxon>Euteleostomi</taxon>
        <taxon>Actinopterygii</taxon>
        <taxon>Neopterygii</taxon>
        <taxon>Teleostei</taxon>
        <taxon>Neoteleostei</taxon>
        <taxon>Acanthomorphata</taxon>
        <taxon>Eupercaria</taxon>
        <taxon>Perciformes</taxon>
        <taxon>Cottioidei</taxon>
        <taxon>Cottales</taxon>
        <taxon>Liparidae</taxon>
        <taxon>Liparis</taxon>
    </lineage>
</organism>
<evidence type="ECO:0000256" key="1">
    <source>
        <dbReference type="SAM" id="MobiDB-lite"/>
    </source>
</evidence>
<proteinExistence type="predicted"/>
<feature type="region of interest" description="Disordered" evidence="1">
    <location>
        <begin position="1"/>
        <end position="30"/>
    </location>
</feature>
<name>A0A4Z2INI3_9TELE</name>